<keyword evidence="2" id="KW-1133">Transmembrane helix</keyword>
<sequence length="933" mass="101439">MSFTSLAVPLLLALVDQLAQAAAALLLTDYQRRLPVSGDFGDAKPSENGIRSPLNHHMLMMAPMIALSSAATSAALSTVAVAGCESFFFVPLLTLRALTSLILDSSATGQLDHEEREGCSSVIGVFAAIGVAGLCVLSSLSAPLGTLWALPVLAALSVVGPWLQNVFEADSSRTRLSLSLVSAIILANLLNVADSSFSVLSAVPTTGLVLFSLVSLVTAVAAANIRPTGSESAQFLDSPVASDAFAFVALGLVGWSDTITSAWTRTAYIVVFGSYVLVHGANSLRDSPWVHHGKHSSINLTVTTQSQSSSIRRMLIRLASLFTFGLVISDIHSVVLSVSKSTEIEPPVIPSTHIYREPSPAHLTYANPNNLDPRYDFAGTLLVDPSIAYTPHHGRKSARVFALNATDSAATDPDDRVTFQVRVPTLDKWPERPWDVIAHNFGWTKKAFGHPALLPSQERQGATTTMEHLAMGMAVMDSQSVTTALANVAFAAGTFAAATKIDCQVFWSGEEDPIAMRGKHSTFVKSFQAMVKGTAIRGPVVMKGDPNQPEQSRDMMFFKMLPYMFLTSRPSTRWFLLGTDATIWLPGNVLAFLNTLPIDPLHVPAFFADPSPRTQSIAGGGIIISYALAKLVHQHADLSCSFAAMMETGKRGDDMLRECIDRIMRLSYSSHPHGRTNEDHANATTTGTGMDNSPSPPLSLSKHHQVRTLTRLPMFNSIDMHNTRDGIDLLALSGSAYLAARLSRAAPFTLHNLLALPPAQFGVYNRRYGAYKLWHLVSRLPGALQFRRFFIHLDPHHHGTAVFTYGLSVRVYEMKVESLDHTVDLDNKHLPVGQVGGIEWVLDEKIEDVPIGIKDGSVDMHAESNWPHRHSDYEEYWLAEVDERDNKMVYVCERLRRKFMLQVKCAGTGTGTGMGATAESALPMFDMQCPAVV</sequence>
<feature type="compositionally biased region" description="Polar residues" evidence="1">
    <location>
        <begin position="682"/>
        <end position="692"/>
    </location>
</feature>
<feature type="chain" id="PRO_5013050680" evidence="3">
    <location>
        <begin position="22"/>
        <end position="933"/>
    </location>
</feature>
<keyword evidence="5" id="KW-1185">Reference proteome</keyword>
<feature type="region of interest" description="Disordered" evidence="1">
    <location>
        <begin position="671"/>
        <end position="701"/>
    </location>
</feature>
<feature type="transmembrane region" description="Helical" evidence="2">
    <location>
        <begin position="315"/>
        <end position="338"/>
    </location>
</feature>
<feature type="transmembrane region" description="Helical" evidence="2">
    <location>
        <begin position="199"/>
        <end position="223"/>
    </location>
</feature>
<feature type="transmembrane region" description="Helical" evidence="2">
    <location>
        <begin position="119"/>
        <end position="140"/>
    </location>
</feature>
<evidence type="ECO:0000313" key="4">
    <source>
        <dbReference type="EMBL" id="ORZ32991.1"/>
    </source>
</evidence>
<protein>
    <submittedName>
        <fullName evidence="4">Uncharacterized protein</fullName>
    </submittedName>
</protein>
<reference evidence="4 5" key="1">
    <citation type="submission" date="2016-07" db="EMBL/GenBank/DDBJ databases">
        <title>Pervasive Adenine N6-methylation of Active Genes in Fungi.</title>
        <authorList>
            <consortium name="DOE Joint Genome Institute"/>
            <person name="Mondo S.J."/>
            <person name="Dannebaum R.O."/>
            <person name="Kuo R.C."/>
            <person name="Labutti K."/>
            <person name="Haridas S."/>
            <person name="Kuo A."/>
            <person name="Salamov A."/>
            <person name="Ahrendt S.R."/>
            <person name="Lipzen A."/>
            <person name="Sullivan W."/>
            <person name="Andreopoulos W.B."/>
            <person name="Clum A."/>
            <person name="Lindquist E."/>
            <person name="Daum C."/>
            <person name="Ramamoorthy G.K."/>
            <person name="Gryganskyi A."/>
            <person name="Culley D."/>
            <person name="Magnuson J.K."/>
            <person name="James T.Y."/>
            <person name="O'Malley M.A."/>
            <person name="Stajich J.E."/>
            <person name="Spatafora J.W."/>
            <person name="Visel A."/>
            <person name="Grigoriev I.V."/>
        </authorList>
    </citation>
    <scope>NUCLEOTIDE SEQUENCE [LARGE SCALE GENOMIC DNA]</scope>
    <source>
        <strain evidence="4 5">PL171</strain>
    </source>
</reference>
<feature type="transmembrane region" description="Helical" evidence="2">
    <location>
        <begin position="176"/>
        <end position="193"/>
    </location>
</feature>
<keyword evidence="3" id="KW-0732">Signal</keyword>
<accession>A0A1Y2HGI6</accession>
<evidence type="ECO:0000256" key="2">
    <source>
        <dbReference type="SAM" id="Phobius"/>
    </source>
</evidence>
<feature type="transmembrane region" description="Helical" evidence="2">
    <location>
        <begin position="146"/>
        <end position="164"/>
    </location>
</feature>
<dbReference type="EMBL" id="MCFL01000040">
    <property type="protein sequence ID" value="ORZ32991.1"/>
    <property type="molecule type" value="Genomic_DNA"/>
</dbReference>
<dbReference type="AlphaFoldDB" id="A0A1Y2HGI6"/>
<gene>
    <name evidence="4" type="ORF">BCR44DRAFT_1501654</name>
</gene>
<evidence type="ECO:0000256" key="1">
    <source>
        <dbReference type="SAM" id="MobiDB-lite"/>
    </source>
</evidence>
<dbReference type="Proteomes" id="UP000193411">
    <property type="component" value="Unassembled WGS sequence"/>
</dbReference>
<comment type="caution">
    <text evidence="4">The sequence shown here is derived from an EMBL/GenBank/DDBJ whole genome shotgun (WGS) entry which is preliminary data.</text>
</comment>
<name>A0A1Y2HGI6_9FUNG</name>
<evidence type="ECO:0000256" key="3">
    <source>
        <dbReference type="SAM" id="SignalP"/>
    </source>
</evidence>
<keyword evidence="2" id="KW-0472">Membrane</keyword>
<evidence type="ECO:0000313" key="5">
    <source>
        <dbReference type="Proteomes" id="UP000193411"/>
    </source>
</evidence>
<proteinExistence type="predicted"/>
<feature type="signal peptide" evidence="3">
    <location>
        <begin position="1"/>
        <end position="21"/>
    </location>
</feature>
<keyword evidence="2" id="KW-0812">Transmembrane</keyword>
<organism evidence="4 5">
    <name type="scientific">Catenaria anguillulae PL171</name>
    <dbReference type="NCBI Taxonomy" id="765915"/>
    <lineage>
        <taxon>Eukaryota</taxon>
        <taxon>Fungi</taxon>
        <taxon>Fungi incertae sedis</taxon>
        <taxon>Blastocladiomycota</taxon>
        <taxon>Blastocladiomycetes</taxon>
        <taxon>Blastocladiales</taxon>
        <taxon>Catenariaceae</taxon>
        <taxon>Catenaria</taxon>
    </lineage>
</organism>